<dbReference type="AlphaFoldDB" id="W4G8L6"/>
<evidence type="ECO:0000313" key="1">
    <source>
        <dbReference type="EMBL" id="ETV75394.1"/>
    </source>
</evidence>
<dbReference type="RefSeq" id="XP_009835028.1">
    <property type="nucleotide sequence ID" value="XM_009836726.1"/>
</dbReference>
<protein>
    <submittedName>
        <fullName evidence="1">Uncharacterized protein</fullName>
    </submittedName>
</protein>
<dbReference type="GeneID" id="20812241"/>
<reference evidence="1" key="1">
    <citation type="submission" date="2013-12" db="EMBL/GenBank/DDBJ databases">
        <title>The Genome Sequence of Aphanomyces astaci APO3.</title>
        <authorList>
            <consortium name="The Broad Institute Genomics Platform"/>
            <person name="Russ C."/>
            <person name="Tyler B."/>
            <person name="van West P."/>
            <person name="Dieguez-Uribeondo J."/>
            <person name="Young S.K."/>
            <person name="Zeng Q."/>
            <person name="Gargeya S."/>
            <person name="Fitzgerald M."/>
            <person name="Abouelleil A."/>
            <person name="Alvarado L."/>
            <person name="Chapman S.B."/>
            <person name="Gainer-Dewar J."/>
            <person name="Goldberg J."/>
            <person name="Griggs A."/>
            <person name="Gujja S."/>
            <person name="Hansen M."/>
            <person name="Howarth C."/>
            <person name="Imamovic A."/>
            <person name="Ireland A."/>
            <person name="Larimer J."/>
            <person name="McCowan C."/>
            <person name="Murphy C."/>
            <person name="Pearson M."/>
            <person name="Poon T.W."/>
            <person name="Priest M."/>
            <person name="Roberts A."/>
            <person name="Saif S."/>
            <person name="Shea T."/>
            <person name="Sykes S."/>
            <person name="Wortman J."/>
            <person name="Nusbaum C."/>
            <person name="Birren B."/>
        </authorList>
    </citation>
    <scope>NUCLEOTIDE SEQUENCE [LARGE SCALE GENOMIC DNA]</scope>
    <source>
        <strain evidence="1">APO3</strain>
    </source>
</reference>
<gene>
    <name evidence="1" type="ORF">H257_10245</name>
</gene>
<dbReference type="VEuPathDB" id="FungiDB:H257_10245"/>
<accession>W4G8L6</accession>
<name>W4G8L6_APHAT</name>
<proteinExistence type="predicted"/>
<sequence>MMYQLALLSQDDVMSWDVTNVGVCHWHTTTPALKLRCHREPARENPHEALLARCQGTDVDNGAVYLKAILRLVDWARWQVQMGPLFGAVIVPGLQPLDMCGRQPS</sequence>
<organism evidence="1">
    <name type="scientific">Aphanomyces astaci</name>
    <name type="common">Crayfish plague agent</name>
    <dbReference type="NCBI Taxonomy" id="112090"/>
    <lineage>
        <taxon>Eukaryota</taxon>
        <taxon>Sar</taxon>
        <taxon>Stramenopiles</taxon>
        <taxon>Oomycota</taxon>
        <taxon>Saprolegniomycetes</taxon>
        <taxon>Saprolegniales</taxon>
        <taxon>Verrucalvaceae</taxon>
        <taxon>Aphanomyces</taxon>
    </lineage>
</organism>
<dbReference type="EMBL" id="KI913140">
    <property type="protein sequence ID" value="ETV75394.1"/>
    <property type="molecule type" value="Genomic_DNA"/>
</dbReference>